<organism evidence="2 3">
    <name type="scientific">Caerostris extrusa</name>
    <name type="common">Bark spider</name>
    <name type="synonym">Caerostris bankana</name>
    <dbReference type="NCBI Taxonomy" id="172846"/>
    <lineage>
        <taxon>Eukaryota</taxon>
        <taxon>Metazoa</taxon>
        <taxon>Ecdysozoa</taxon>
        <taxon>Arthropoda</taxon>
        <taxon>Chelicerata</taxon>
        <taxon>Arachnida</taxon>
        <taxon>Araneae</taxon>
        <taxon>Araneomorphae</taxon>
        <taxon>Entelegynae</taxon>
        <taxon>Araneoidea</taxon>
        <taxon>Araneidae</taxon>
        <taxon>Caerostris</taxon>
    </lineage>
</organism>
<dbReference type="EMBL" id="BPLR01017481">
    <property type="protein sequence ID" value="GIY91974.1"/>
    <property type="molecule type" value="Genomic_DNA"/>
</dbReference>
<keyword evidence="3" id="KW-1185">Reference proteome</keyword>
<feature type="compositionally biased region" description="Low complexity" evidence="1">
    <location>
        <begin position="1"/>
        <end position="17"/>
    </location>
</feature>
<proteinExistence type="predicted"/>
<dbReference type="AlphaFoldDB" id="A0AAV4XBK6"/>
<feature type="region of interest" description="Disordered" evidence="1">
    <location>
        <begin position="1"/>
        <end position="21"/>
    </location>
</feature>
<sequence>MMHTQTNDNTTNANDPNKTPEKMTLTALEKTKLWVAFQERDTQTLKATDLPYSLQFSRRHHTRGWPCHTTPFLRTQFCLDFPLGLFTDGAACTNIYPQAL</sequence>
<gene>
    <name evidence="2" type="ORF">CEXT_726261</name>
</gene>
<evidence type="ECO:0000313" key="2">
    <source>
        <dbReference type="EMBL" id="GIY91974.1"/>
    </source>
</evidence>
<evidence type="ECO:0000256" key="1">
    <source>
        <dbReference type="SAM" id="MobiDB-lite"/>
    </source>
</evidence>
<reference evidence="2 3" key="1">
    <citation type="submission" date="2021-06" db="EMBL/GenBank/DDBJ databases">
        <title>Caerostris extrusa draft genome.</title>
        <authorList>
            <person name="Kono N."/>
            <person name="Arakawa K."/>
        </authorList>
    </citation>
    <scope>NUCLEOTIDE SEQUENCE [LARGE SCALE GENOMIC DNA]</scope>
</reference>
<dbReference type="Proteomes" id="UP001054945">
    <property type="component" value="Unassembled WGS sequence"/>
</dbReference>
<evidence type="ECO:0000313" key="3">
    <source>
        <dbReference type="Proteomes" id="UP001054945"/>
    </source>
</evidence>
<name>A0AAV4XBK6_CAEEX</name>
<protein>
    <submittedName>
        <fullName evidence="2">Uncharacterized protein</fullName>
    </submittedName>
</protein>
<comment type="caution">
    <text evidence="2">The sequence shown here is derived from an EMBL/GenBank/DDBJ whole genome shotgun (WGS) entry which is preliminary data.</text>
</comment>
<accession>A0AAV4XBK6</accession>